<dbReference type="InterPro" id="IPR010285">
    <property type="entry name" value="DNA_helicase_pif1-like_DEAD"/>
</dbReference>
<dbReference type="GO" id="GO:0000166">
    <property type="term" value="F:nucleotide binding"/>
    <property type="evidence" value="ECO:0007669"/>
    <property type="project" value="InterPro"/>
</dbReference>
<evidence type="ECO:0000256" key="2">
    <source>
        <dbReference type="SAM" id="MobiDB-lite"/>
    </source>
</evidence>
<dbReference type="FunFam" id="3.40.50.300:FF:001498">
    <property type="entry name" value="ATP-dependent DNA helicase"/>
    <property type="match status" value="1"/>
</dbReference>
<dbReference type="SUPFAM" id="SSF47819">
    <property type="entry name" value="HRDC-like"/>
    <property type="match status" value="1"/>
</dbReference>
<evidence type="ECO:0000313" key="11">
    <source>
        <dbReference type="Proteomes" id="UP000435985"/>
    </source>
</evidence>
<dbReference type="InterPro" id="IPR010997">
    <property type="entry name" value="HRDC-like_sf"/>
</dbReference>
<dbReference type="PANTHER" id="PTHR47642:SF7">
    <property type="entry name" value="ATP-DEPENDENT DNA HELICASE PIF1"/>
    <property type="match status" value="1"/>
</dbReference>
<dbReference type="EMBL" id="VWFO01000019">
    <property type="protein sequence ID" value="KAA4663286.1"/>
    <property type="molecule type" value="Genomic_DNA"/>
</dbReference>
<feature type="compositionally biased region" description="Basic and acidic residues" evidence="2">
    <location>
        <begin position="618"/>
        <end position="635"/>
    </location>
</feature>
<feature type="coiled-coil region" evidence="1">
    <location>
        <begin position="740"/>
        <end position="776"/>
    </location>
</feature>
<dbReference type="Proteomes" id="UP000435985">
    <property type="component" value="Unassembled WGS sequence"/>
</dbReference>
<dbReference type="Gene3D" id="1.10.10.1390">
    <property type="entry name" value="ATP-dependent DNA helicase RecQ"/>
    <property type="match status" value="1"/>
</dbReference>
<feature type="domain" description="HRDC" evidence="4">
    <location>
        <begin position="645"/>
        <end position="725"/>
    </location>
</feature>
<keyword evidence="8" id="KW-0547">Nucleotide-binding</keyword>
<dbReference type="GO" id="GO:0003678">
    <property type="term" value="F:DNA helicase activity"/>
    <property type="evidence" value="ECO:0007669"/>
    <property type="project" value="InterPro"/>
</dbReference>
<keyword evidence="8" id="KW-0378">Hydrolase</keyword>
<keyword evidence="8" id="KW-0067">ATP-binding</keyword>
<feature type="region of interest" description="Disordered" evidence="2">
    <location>
        <begin position="608"/>
        <end position="635"/>
    </location>
</feature>
<dbReference type="InterPro" id="IPR044876">
    <property type="entry name" value="HRDC_dom_sf"/>
</dbReference>
<dbReference type="Pfam" id="PF00570">
    <property type="entry name" value="HRDC"/>
    <property type="match status" value="1"/>
</dbReference>
<sequence length="865" mass="99600">MENNPELQLAWQFIENTGTHLFLTGKAGTGKTTFLRRLKEHTPKRMVILAPTGIAAINAGGVTIHSFFQLSFAPFVPETTFNSSQTHYRYSKEKRNIIRSMDLLVIDEISMVRADLLDAVDATLRRYRDREKPFGGVQLLMIGDLQQLAPVVKDNEWEFLRKYYETPYFFASHALKETAYMTIELKKVYRQSDTFFLSLLNKIRENKADDEVLNELNRRYQPGFQPQKEEGYIRLTTHNNQAQRVNDCELASLPGKAYHFSAEIEGDFPEYSYPADKLLTIKEGAQIMFLKNDPSSEKRYYNGMIGEVVAVNETGIVVRGKGDRSEFQLLSEEWGNYKYVLNEETKEITEVIEGTFRQYPIRLAWAITIHKSQGLTFERAIIDARNSFAHGQTYVALSRCKTLEGMVLESPLRREAIISDATVDNFTKAVEQNKPGSQQLNDMQRAYFFDLLSDLFNFYSIDQAYKRLLRLMDEDLYKLFPKQLAEYKALAPHVKEKIVEVSQRFRNQYTRLIHESEDYAANEELQERIRSGAGYFHKELEPVRALYDKTNMPLDNKELRKLLAERMQALDDALWIKESLLEAVSTRGKFAITDYLKLKAKVMLSLEDDSTSSGSSKALKEKKERKERKERTRSAEKVKVEVPTDILHPELYRALSEWRTAKTREMNVPAYVIMQQKALMGIVNLLPDSPRALEAIPYFGAKGVEKYGLEILGIIRKYVAENQLERPEMTDLLISSGNSDDTARQRKTKLQKEAEKQEKEAEKEKKKEAKKDTKLVSYEMFRQGMNIDEIAKARDLVSGTIAGHLEHYVRSGKIKVEQVVKAENIAKIRKYLDEHEYMGIFAIKVALGDDVSYADIKFVLAVSGH</sequence>
<evidence type="ECO:0000256" key="1">
    <source>
        <dbReference type="SAM" id="Coils"/>
    </source>
</evidence>
<dbReference type="RefSeq" id="WP_022199401.1">
    <property type="nucleotide sequence ID" value="NZ_BAABYV010000001.1"/>
</dbReference>
<protein>
    <submittedName>
        <fullName evidence="5">AAA family ATPase</fullName>
    </submittedName>
    <submittedName>
        <fullName evidence="8">Helicase</fullName>
    </submittedName>
    <submittedName>
        <fullName evidence="7">Helix-turn-helix domain-containing protein</fullName>
    </submittedName>
</protein>
<reference evidence="8 9" key="1">
    <citation type="submission" date="2018-08" db="EMBL/GenBank/DDBJ databases">
        <title>A genome reference for cultivated species of the human gut microbiota.</title>
        <authorList>
            <person name="Zou Y."/>
            <person name="Xue W."/>
            <person name="Luo G."/>
        </authorList>
    </citation>
    <scope>NUCLEOTIDE SEQUENCE [LARGE SCALE GENOMIC DNA]</scope>
    <source>
        <strain evidence="8 9">AM17-48</strain>
    </source>
</reference>
<organism evidence="5 10">
    <name type="scientific">Bacteroides ovatus</name>
    <dbReference type="NCBI Taxonomy" id="28116"/>
    <lineage>
        <taxon>Bacteria</taxon>
        <taxon>Pseudomonadati</taxon>
        <taxon>Bacteroidota</taxon>
        <taxon>Bacteroidia</taxon>
        <taxon>Bacteroidales</taxon>
        <taxon>Bacteroidaceae</taxon>
        <taxon>Bacteroides</taxon>
    </lineage>
</organism>
<dbReference type="EMBL" id="JAQNZF010000020">
    <property type="protein sequence ID" value="MDC2743603.1"/>
    <property type="molecule type" value="Genomic_DNA"/>
</dbReference>
<reference evidence="7" key="3">
    <citation type="submission" date="2022-10" db="EMBL/GenBank/DDBJ databases">
        <title>Human gut microbiome strain richness.</title>
        <authorList>
            <person name="Chen-Liaw A."/>
        </authorList>
    </citation>
    <scope>NUCLEOTIDE SEQUENCE</scope>
    <source>
        <strain evidence="7">BSD2780120875st1_E1_BSD2780120875_150330</strain>
    </source>
</reference>
<dbReference type="SMART" id="SM00382">
    <property type="entry name" value="AAA"/>
    <property type="match status" value="1"/>
</dbReference>
<evidence type="ECO:0000259" key="4">
    <source>
        <dbReference type="PROSITE" id="PS50967"/>
    </source>
</evidence>
<dbReference type="Proteomes" id="UP000283329">
    <property type="component" value="Unassembled WGS sequence"/>
</dbReference>
<keyword evidence="3" id="KW-1133">Transmembrane helix</keyword>
<dbReference type="AlphaFoldDB" id="A0A139L390"/>
<dbReference type="PANTHER" id="PTHR47642">
    <property type="entry name" value="ATP-DEPENDENT DNA HELICASE"/>
    <property type="match status" value="1"/>
</dbReference>
<dbReference type="InterPro" id="IPR002121">
    <property type="entry name" value="HRDC_dom"/>
</dbReference>
<dbReference type="Pfam" id="PF14493">
    <property type="entry name" value="HTH_40"/>
    <property type="match status" value="1"/>
</dbReference>
<dbReference type="EMBL" id="QRJR01000006">
    <property type="protein sequence ID" value="RHH48346.1"/>
    <property type="molecule type" value="Genomic_DNA"/>
</dbReference>
<dbReference type="InterPro" id="IPR003593">
    <property type="entry name" value="AAA+_ATPase"/>
</dbReference>
<dbReference type="InterPro" id="IPR029491">
    <property type="entry name" value="Helicase_HTH"/>
</dbReference>
<dbReference type="Pfam" id="PF05970">
    <property type="entry name" value="PIF1"/>
    <property type="match status" value="1"/>
</dbReference>
<evidence type="ECO:0000313" key="10">
    <source>
        <dbReference type="Proteomes" id="UP000365824"/>
    </source>
</evidence>
<dbReference type="CDD" id="cd18809">
    <property type="entry name" value="SF1_C_RecD"/>
    <property type="match status" value="1"/>
</dbReference>
<dbReference type="PROSITE" id="PS50967">
    <property type="entry name" value="HRDC"/>
    <property type="match status" value="1"/>
</dbReference>
<dbReference type="Proteomes" id="UP000365824">
    <property type="component" value="Unassembled WGS sequence"/>
</dbReference>
<dbReference type="Gene3D" id="1.10.150.80">
    <property type="entry name" value="HRDC domain"/>
    <property type="match status" value="1"/>
</dbReference>
<dbReference type="InterPro" id="IPR027417">
    <property type="entry name" value="P-loop_NTPase"/>
</dbReference>
<keyword evidence="8" id="KW-0347">Helicase</keyword>
<keyword evidence="3" id="KW-0472">Membrane</keyword>
<dbReference type="Gene3D" id="3.40.50.300">
    <property type="entry name" value="P-loop containing nucleotide triphosphate hydrolases"/>
    <property type="match status" value="2"/>
</dbReference>
<dbReference type="GO" id="GO:0006281">
    <property type="term" value="P:DNA repair"/>
    <property type="evidence" value="ECO:0007669"/>
    <property type="project" value="InterPro"/>
</dbReference>
<evidence type="ECO:0000313" key="5">
    <source>
        <dbReference type="EMBL" id="KAA3924445.1"/>
    </source>
</evidence>
<gene>
    <name evidence="8" type="ORF">DW206_08795</name>
    <name evidence="6" type="ORF">F3B98_15220</name>
    <name evidence="5" type="ORF">F3F25_22105</name>
    <name evidence="7" type="ORF">PO382_15370</name>
</gene>
<dbReference type="InterPro" id="IPR051055">
    <property type="entry name" value="PIF1_helicase"/>
</dbReference>
<feature type="transmembrane region" description="Helical" evidence="3">
    <location>
        <begin position="46"/>
        <end position="68"/>
    </location>
</feature>
<dbReference type="STRING" id="28116.Bovatus_00925"/>
<evidence type="ECO:0000313" key="6">
    <source>
        <dbReference type="EMBL" id="KAA4663286.1"/>
    </source>
</evidence>
<evidence type="ECO:0000256" key="3">
    <source>
        <dbReference type="SAM" id="Phobius"/>
    </source>
</evidence>
<evidence type="ECO:0000313" key="9">
    <source>
        <dbReference type="Proteomes" id="UP000283329"/>
    </source>
</evidence>
<reference evidence="10 11" key="2">
    <citation type="journal article" date="2019" name="Nat. Med.">
        <title>A library of human gut bacterial isolates paired with longitudinal multiomics data enables mechanistic microbiome research.</title>
        <authorList>
            <person name="Poyet M."/>
            <person name="Groussin M."/>
            <person name="Gibbons S.M."/>
            <person name="Avila-Pacheco J."/>
            <person name="Jiang X."/>
            <person name="Kearney S.M."/>
            <person name="Perrotta A.R."/>
            <person name="Berdy B."/>
            <person name="Zhao S."/>
            <person name="Lieberman T.D."/>
            <person name="Swanson P.K."/>
            <person name="Smith M."/>
            <person name="Roesemann S."/>
            <person name="Alexander J.E."/>
            <person name="Rich S.A."/>
            <person name="Livny J."/>
            <person name="Vlamakis H."/>
            <person name="Clish C."/>
            <person name="Bullock K."/>
            <person name="Deik A."/>
            <person name="Scott J."/>
            <person name="Pierce K.A."/>
            <person name="Xavier R.J."/>
            <person name="Alm E.J."/>
        </authorList>
    </citation>
    <scope>NUCLEOTIDE SEQUENCE [LARGE SCALE GENOMIC DNA]</scope>
    <source>
        <strain evidence="6 11">BIOML-A14</strain>
        <strain evidence="5 10">BIOML-A160</strain>
    </source>
</reference>
<proteinExistence type="predicted"/>
<dbReference type="GO" id="GO:0000723">
    <property type="term" value="P:telomere maintenance"/>
    <property type="evidence" value="ECO:0007669"/>
    <property type="project" value="InterPro"/>
</dbReference>
<dbReference type="GO" id="GO:0003676">
    <property type="term" value="F:nucleic acid binding"/>
    <property type="evidence" value="ECO:0007669"/>
    <property type="project" value="InterPro"/>
</dbReference>
<comment type="caution">
    <text evidence="5">The sequence shown here is derived from an EMBL/GenBank/DDBJ whole genome shotgun (WGS) entry which is preliminary data.</text>
</comment>
<dbReference type="SMART" id="SM00341">
    <property type="entry name" value="HRDC"/>
    <property type="match status" value="1"/>
</dbReference>
<evidence type="ECO:0000313" key="7">
    <source>
        <dbReference type="EMBL" id="MDC2743603.1"/>
    </source>
</evidence>
<dbReference type="Proteomes" id="UP001219389">
    <property type="component" value="Unassembled WGS sequence"/>
</dbReference>
<name>A0A139L390_BACOV</name>
<dbReference type="SUPFAM" id="SSF52540">
    <property type="entry name" value="P-loop containing nucleoside triphosphate hydrolases"/>
    <property type="match status" value="2"/>
</dbReference>
<accession>A0A139L390</accession>
<keyword evidence="1" id="KW-0175">Coiled coil</keyword>
<evidence type="ECO:0000313" key="8">
    <source>
        <dbReference type="EMBL" id="RHH48346.1"/>
    </source>
</evidence>
<dbReference type="EMBL" id="VWLB01000045">
    <property type="protein sequence ID" value="KAA3924445.1"/>
    <property type="molecule type" value="Genomic_DNA"/>
</dbReference>
<keyword evidence="3" id="KW-0812">Transmembrane</keyword>